<reference evidence="1 2" key="1">
    <citation type="submission" date="2016-08" db="EMBL/GenBank/DDBJ databases">
        <title>Draft genome sequence of the type strain of Pseudomonas extremorientalis LMG 19695T isolated from drinking water reservoir.</title>
        <authorList>
            <person name="Tambong J.T."/>
        </authorList>
    </citation>
    <scope>NUCLEOTIDE SEQUENCE [LARGE SCALE GENOMIC DNA]</scope>
    <source>
        <strain evidence="1 2">LMG 19695</strain>
    </source>
</reference>
<dbReference type="Proteomes" id="UP000181686">
    <property type="component" value="Unassembled WGS sequence"/>
</dbReference>
<comment type="caution">
    <text evidence="1">The sequence shown here is derived from an EMBL/GenBank/DDBJ whole genome shotgun (WGS) entry which is preliminary data.</text>
</comment>
<gene>
    <name evidence="1" type="ORF">BFN10_24205</name>
</gene>
<protein>
    <submittedName>
        <fullName evidence="1">Uncharacterized protein</fullName>
    </submittedName>
</protein>
<dbReference type="EMBL" id="MDGK01000058">
    <property type="protein sequence ID" value="OIN05020.1"/>
    <property type="molecule type" value="Genomic_DNA"/>
</dbReference>
<accession>A0A1S2TAQ0</accession>
<dbReference type="AlphaFoldDB" id="A0A1S2TAQ0"/>
<evidence type="ECO:0000313" key="2">
    <source>
        <dbReference type="Proteomes" id="UP000181686"/>
    </source>
</evidence>
<sequence length="69" mass="7888">MTFDIRQISELRAWLALDDDPAFVSGTPEYRYETRLAMTDDLKSRGIIDTGEWRALVEEASTAYTEEVA</sequence>
<name>A0A1S2TAQ0_9PSED</name>
<organism evidence="1 2">
    <name type="scientific">Pseudomonas extremorientalis</name>
    <dbReference type="NCBI Taxonomy" id="169669"/>
    <lineage>
        <taxon>Bacteria</taxon>
        <taxon>Pseudomonadati</taxon>
        <taxon>Pseudomonadota</taxon>
        <taxon>Gammaproteobacteria</taxon>
        <taxon>Pseudomonadales</taxon>
        <taxon>Pseudomonadaceae</taxon>
        <taxon>Pseudomonas</taxon>
    </lineage>
</organism>
<evidence type="ECO:0000313" key="1">
    <source>
        <dbReference type="EMBL" id="OIN05020.1"/>
    </source>
</evidence>
<proteinExistence type="predicted"/>